<comment type="caution">
    <text evidence="5">The sequence shown here is derived from an EMBL/GenBank/DDBJ whole genome shotgun (WGS) entry which is preliminary data.</text>
</comment>
<dbReference type="Proteomes" id="UP000529795">
    <property type="component" value="Unassembled WGS sequence"/>
</dbReference>
<feature type="active site" evidence="1">
    <location>
        <position position="594"/>
    </location>
</feature>
<evidence type="ECO:0000256" key="2">
    <source>
        <dbReference type="PIRSR" id="PIRSR637460-2"/>
    </source>
</evidence>
<dbReference type="GO" id="GO:0004806">
    <property type="term" value="F:triacylglycerol lipase activity"/>
    <property type="evidence" value="ECO:0007669"/>
    <property type="project" value="TreeGrafter"/>
</dbReference>
<accession>A0A840F9S1</accession>
<feature type="disulfide bond" evidence="2">
    <location>
        <begin position="388"/>
        <end position="412"/>
    </location>
</feature>
<sequence>MKWVLMAAAAALVTATGVQAQETPRSIVPIHEVDIRPVGTPRYVIEVVVNGAPMMAGLDTGSTGLRLLPRAAARARVAPGGEAETYSYGSGVELDGRRVEADVAIGGARGRVAIQAIDHVTCVAHQPDCPAARVSPNAYGLMGSGQPGQGFPAIIGIRLMSGRVDNPFRALGVRRWIVHLPQRGGGAGALVLNPDARDLAGFVPLQPGAANPRGTVAGCVSLAIPGAERLCGPTLLDTGAPGLTVLDASAPPRWQEGSRARIDFAPKRGGPPPALGFVTGDRAHGAQATFKPGGSDRVTIHAGTLPFYAYDVLFDADSDTIAVRPNGEAGPAVVPLNPQEDRLILPLIAALAAAASADLPVGSRYVSLGSSYAAGPGVGVPDPTSGACARSMSNYARQVAARRRLRLVDAACSGATTANILDHGQHGFPAQIAAVTSDTRLVTILIGGNDIDYIGTLGWLTCRDTGGVDCHVRDAGDVEARLAALPASLDRVVAAVRQRAPATRIVLVGYLPAIPASGPGNCAAVPLTPADAARMRGVAIRLAQAIGGAAKRNGVDVVRSTLVGERHDACAPQPFVAGFHPAANPGWPTPVPYHPNQAGMDAIAAALDKVLG</sequence>
<dbReference type="SUPFAM" id="SSF52266">
    <property type="entry name" value="SGNH hydrolase"/>
    <property type="match status" value="1"/>
</dbReference>
<reference evidence="5 6" key="1">
    <citation type="submission" date="2020-08" db="EMBL/GenBank/DDBJ databases">
        <title>Genomic Encyclopedia of Type Strains, Phase IV (KMG-IV): sequencing the most valuable type-strain genomes for metagenomic binning, comparative biology and taxonomic classification.</title>
        <authorList>
            <person name="Goeker M."/>
        </authorList>
    </citation>
    <scope>NUCLEOTIDE SEQUENCE [LARGE SCALE GENOMIC DNA]</scope>
    <source>
        <strain evidence="5 6">YC6723</strain>
    </source>
</reference>
<dbReference type="InterPro" id="IPR036514">
    <property type="entry name" value="SGNH_hydro_sf"/>
</dbReference>
<dbReference type="AlphaFoldDB" id="A0A840F9S1"/>
<feature type="signal peptide" evidence="3">
    <location>
        <begin position="1"/>
        <end position="20"/>
    </location>
</feature>
<organism evidence="5 6">
    <name type="scientific">Sphingomonas jinjuensis</name>
    <dbReference type="NCBI Taxonomy" id="535907"/>
    <lineage>
        <taxon>Bacteria</taxon>
        <taxon>Pseudomonadati</taxon>
        <taxon>Pseudomonadota</taxon>
        <taxon>Alphaproteobacteria</taxon>
        <taxon>Sphingomonadales</taxon>
        <taxon>Sphingomonadaceae</taxon>
        <taxon>Sphingomonas</taxon>
    </lineage>
</organism>
<proteinExistence type="predicted"/>
<dbReference type="Pfam" id="PF13472">
    <property type="entry name" value="Lipase_GDSL_2"/>
    <property type="match status" value="1"/>
</dbReference>
<name>A0A840F9S1_9SPHN</name>
<evidence type="ECO:0000256" key="1">
    <source>
        <dbReference type="PIRSR" id="PIRSR637460-1"/>
    </source>
</evidence>
<keyword evidence="2" id="KW-1015">Disulfide bond</keyword>
<gene>
    <name evidence="5" type="ORF">GGQ80_002332</name>
</gene>
<dbReference type="InterPro" id="IPR013830">
    <property type="entry name" value="SGNH_hydro"/>
</dbReference>
<feature type="domain" description="SGNH hydrolase-type esterase" evidence="4">
    <location>
        <begin position="368"/>
        <end position="601"/>
    </location>
</feature>
<feature type="disulfide bond" evidence="2">
    <location>
        <begin position="522"/>
        <end position="570"/>
    </location>
</feature>
<feature type="active site" description="Nucleophile" evidence="1">
    <location>
        <position position="371"/>
    </location>
</feature>
<dbReference type="CDD" id="cd01823">
    <property type="entry name" value="SEST_like"/>
    <property type="match status" value="1"/>
</dbReference>
<feature type="disulfide bond" evidence="2">
    <location>
        <begin position="462"/>
        <end position="470"/>
    </location>
</feature>
<evidence type="ECO:0000259" key="4">
    <source>
        <dbReference type="Pfam" id="PF13472"/>
    </source>
</evidence>
<keyword evidence="6" id="KW-1185">Reference proteome</keyword>
<dbReference type="Gene3D" id="3.40.50.1110">
    <property type="entry name" value="SGNH hydrolase"/>
    <property type="match status" value="1"/>
</dbReference>
<dbReference type="EMBL" id="JACIEV010000006">
    <property type="protein sequence ID" value="MBB4154419.1"/>
    <property type="molecule type" value="Genomic_DNA"/>
</dbReference>
<evidence type="ECO:0000256" key="3">
    <source>
        <dbReference type="SAM" id="SignalP"/>
    </source>
</evidence>
<dbReference type="RefSeq" id="WP_183984926.1">
    <property type="nucleotide sequence ID" value="NZ_JACIEV010000006.1"/>
</dbReference>
<dbReference type="GO" id="GO:0019433">
    <property type="term" value="P:triglyceride catabolic process"/>
    <property type="evidence" value="ECO:0007669"/>
    <property type="project" value="TreeGrafter"/>
</dbReference>
<evidence type="ECO:0000313" key="5">
    <source>
        <dbReference type="EMBL" id="MBB4154419.1"/>
    </source>
</evidence>
<evidence type="ECO:0000313" key="6">
    <source>
        <dbReference type="Proteomes" id="UP000529795"/>
    </source>
</evidence>
<protein>
    <submittedName>
        <fullName evidence="5">Lysophospholipase L1-like esterase</fullName>
    </submittedName>
</protein>
<dbReference type="InterPro" id="IPR037460">
    <property type="entry name" value="SEST-like"/>
</dbReference>
<keyword evidence="3" id="KW-0732">Signal</keyword>
<feature type="chain" id="PRO_5032715645" evidence="3">
    <location>
        <begin position="21"/>
        <end position="612"/>
    </location>
</feature>
<dbReference type="PANTHER" id="PTHR37981:SF1">
    <property type="entry name" value="SGNH HYDROLASE-TYPE ESTERASE DOMAIN-CONTAINING PROTEIN"/>
    <property type="match status" value="1"/>
</dbReference>
<dbReference type="PANTHER" id="PTHR37981">
    <property type="entry name" value="LIPASE 2"/>
    <property type="match status" value="1"/>
</dbReference>